<feature type="compositionally biased region" description="Basic and acidic residues" evidence="6">
    <location>
        <begin position="527"/>
        <end position="540"/>
    </location>
</feature>
<dbReference type="EMBL" id="JAUKUA010000004">
    <property type="protein sequence ID" value="KAK0715663.1"/>
    <property type="molecule type" value="Genomic_DNA"/>
</dbReference>
<organism evidence="8 9">
    <name type="scientific">Lasiosphaeris hirsuta</name>
    <dbReference type="NCBI Taxonomy" id="260670"/>
    <lineage>
        <taxon>Eukaryota</taxon>
        <taxon>Fungi</taxon>
        <taxon>Dikarya</taxon>
        <taxon>Ascomycota</taxon>
        <taxon>Pezizomycotina</taxon>
        <taxon>Sordariomycetes</taxon>
        <taxon>Sordariomycetidae</taxon>
        <taxon>Sordariales</taxon>
        <taxon>Lasiosphaeriaceae</taxon>
        <taxon>Lasiosphaeris</taxon>
    </lineage>
</organism>
<protein>
    <recommendedName>
        <fullName evidence="7">SET domain-containing protein</fullName>
    </recommendedName>
</protein>
<feature type="compositionally biased region" description="Basic and acidic residues" evidence="6">
    <location>
        <begin position="149"/>
        <end position="164"/>
    </location>
</feature>
<feature type="compositionally biased region" description="Polar residues" evidence="6">
    <location>
        <begin position="12"/>
        <end position="21"/>
    </location>
</feature>
<keyword evidence="2" id="KW-0863">Zinc-finger</keyword>
<dbReference type="GO" id="GO:0034967">
    <property type="term" value="C:Set3 complex"/>
    <property type="evidence" value="ECO:0007669"/>
    <property type="project" value="TreeGrafter"/>
</dbReference>
<keyword evidence="9" id="KW-1185">Reference proteome</keyword>
<dbReference type="InterPro" id="IPR019787">
    <property type="entry name" value="Znf_PHD-finger"/>
</dbReference>
<dbReference type="Gene3D" id="3.30.40.10">
    <property type="entry name" value="Zinc/RING finger domain, C3HC4 (zinc finger)"/>
    <property type="match status" value="1"/>
</dbReference>
<feature type="compositionally biased region" description="Polar residues" evidence="6">
    <location>
        <begin position="509"/>
        <end position="525"/>
    </location>
</feature>
<dbReference type="SUPFAM" id="SSF57903">
    <property type="entry name" value="FYVE/PHD zinc finger"/>
    <property type="match status" value="1"/>
</dbReference>
<comment type="caution">
    <text evidence="8">The sequence shown here is derived from an EMBL/GenBank/DDBJ whole genome shotgun (WGS) entry which is preliminary data.</text>
</comment>
<keyword evidence="1" id="KW-0479">Metal-binding</keyword>
<dbReference type="Proteomes" id="UP001172102">
    <property type="component" value="Unassembled WGS sequence"/>
</dbReference>
<keyword evidence="3" id="KW-0862">Zinc</keyword>
<feature type="compositionally biased region" description="Basic residues" evidence="6">
    <location>
        <begin position="124"/>
        <end position="137"/>
    </location>
</feature>
<keyword evidence="4" id="KW-0156">Chromatin regulator</keyword>
<name>A0AA40AH28_9PEZI</name>
<evidence type="ECO:0000313" key="9">
    <source>
        <dbReference type="Proteomes" id="UP001172102"/>
    </source>
</evidence>
<dbReference type="Pfam" id="PF00856">
    <property type="entry name" value="SET"/>
    <property type="match status" value="1"/>
</dbReference>
<accession>A0AA40AH28</accession>
<feature type="domain" description="SET" evidence="7">
    <location>
        <begin position="290"/>
        <end position="417"/>
    </location>
</feature>
<dbReference type="PANTHER" id="PTHR46462:SF3">
    <property type="entry name" value="UPSET, ISOFORM A"/>
    <property type="match status" value="1"/>
</dbReference>
<dbReference type="Pfam" id="PF00628">
    <property type="entry name" value="PHD"/>
    <property type="match status" value="1"/>
</dbReference>
<evidence type="ECO:0000313" key="8">
    <source>
        <dbReference type="EMBL" id="KAK0715663.1"/>
    </source>
</evidence>
<dbReference type="GO" id="GO:0070210">
    <property type="term" value="C:Rpd3L-Expanded complex"/>
    <property type="evidence" value="ECO:0007669"/>
    <property type="project" value="TreeGrafter"/>
</dbReference>
<evidence type="ECO:0000256" key="2">
    <source>
        <dbReference type="ARBA" id="ARBA00022771"/>
    </source>
</evidence>
<proteinExistence type="predicted"/>
<feature type="compositionally biased region" description="Low complexity" evidence="6">
    <location>
        <begin position="612"/>
        <end position="622"/>
    </location>
</feature>
<sequence>MTDKPPPLSTPIVPSQHSNSLPALAPTQHVGRKQETVEEEPYTIKCICGYADDDGNTIYCERCDTWQHIECYYPNNIEDALTVDFAHSCVDCEPRTLDRQKAAERQRARTKNVPVLEEEATDKKPKRPPSKSHKKKPKPTDLQLNGHHPVTDHTKHPSPHDHPPHPKKTKASHKSSQSISSQAPKRSPSYGNGRTNHGHPPSPVTTPPDLPDDLEIHSYSSGFFTLYNDQTVPIVRVNSFAGLQVSNTMSDWLRDPAKMQRETGCSYDDVFQKPPANIDSLKVNLDVEQTKKALPPSTMLQWQCLKAPTAIGKDIPLMELNGQIGFQRSYCADEENRWAQFTSPLPFVLFHPMLPLYIDTRREGSEARFVRRSCRPNAVLETYLSDGREYHFWLVSDRQIAAKEEITIPWDFRIPPAKKARILRILGLDDDETSAPAEPIDEVEYQELAAWIHLVLSEHGGCACNLGTDCAFARFHRNYYGKTQVRTNPTMPNVPNGAPKSKKRRSKTQHAISPTSTGHATNSRAASEGHIDDVVEHDSRSVSGSSRSKPPSRDMTPTARQGSFDTLGILTEPTDRDKRKVTMIEDSFRRMEQQQQHHPPPPRKRKRVSDGTTTSKTKSSKTNSAAQTPTLPNGFTERHYVDAGTSRSKSGSPASTISPHSIHAPRNPGPEGLESATMASRRLSGAPRPTYCDASVQTDPEEGAWYRDLTLPLSLRRKYVSLAKRLMDNRHRLRSEAEQRRKLLEEQVSAMQIESPTDVKMPIPSPNLGKEPEKTETAVLPSVSDTNDTPMPDAPVVSPTGLKPNGVSLTANPMKIKSPDLRVQMPPVPAFGSPTMSAPSTASTPLSAGGSMVQSPFSANPFANPFAASPVNGSVAAPSPVKKKLSLSDYTKSRMNKGAASRPSIGTAILKPIPNSDDPKSATSVENSGALDSPTAEKLNEVTSSTAP</sequence>
<evidence type="ECO:0000259" key="7">
    <source>
        <dbReference type="SMART" id="SM00317"/>
    </source>
</evidence>
<feature type="region of interest" description="Disordered" evidence="6">
    <location>
        <begin position="892"/>
        <end position="948"/>
    </location>
</feature>
<feature type="compositionally biased region" description="Polar residues" evidence="6">
    <location>
        <begin position="484"/>
        <end position="493"/>
    </location>
</feature>
<feature type="compositionally biased region" description="Basic and acidic residues" evidence="6">
    <location>
        <begin position="573"/>
        <end position="592"/>
    </location>
</feature>
<dbReference type="AlphaFoldDB" id="A0AA40AH28"/>
<feature type="coiled-coil region" evidence="5">
    <location>
        <begin position="727"/>
        <end position="754"/>
    </location>
</feature>
<evidence type="ECO:0000256" key="5">
    <source>
        <dbReference type="SAM" id="Coils"/>
    </source>
</evidence>
<dbReference type="InterPro" id="IPR001214">
    <property type="entry name" value="SET_dom"/>
</dbReference>
<dbReference type="InterPro" id="IPR046341">
    <property type="entry name" value="SET_dom_sf"/>
</dbReference>
<gene>
    <name evidence="8" type="ORF">B0H67DRAFT_448310</name>
</gene>
<feature type="compositionally biased region" description="Low complexity" evidence="6">
    <location>
        <begin position="174"/>
        <end position="187"/>
    </location>
</feature>
<feature type="compositionally biased region" description="Polar residues" evidence="6">
    <location>
        <begin position="623"/>
        <end position="633"/>
    </location>
</feature>
<dbReference type="CDD" id="cd15570">
    <property type="entry name" value="PHD_Bye1p_SIZ1_like"/>
    <property type="match status" value="1"/>
</dbReference>
<dbReference type="SUPFAM" id="SSF82199">
    <property type="entry name" value="SET domain"/>
    <property type="match status" value="1"/>
</dbReference>
<dbReference type="InterPro" id="IPR011011">
    <property type="entry name" value="Znf_FYVE_PHD"/>
</dbReference>
<reference evidence="8" key="1">
    <citation type="submission" date="2023-06" db="EMBL/GenBank/DDBJ databases">
        <title>Genome-scale phylogeny and comparative genomics of the fungal order Sordariales.</title>
        <authorList>
            <consortium name="Lawrence Berkeley National Laboratory"/>
            <person name="Hensen N."/>
            <person name="Bonometti L."/>
            <person name="Westerberg I."/>
            <person name="Brannstrom I.O."/>
            <person name="Guillou S."/>
            <person name="Cros-Aarteil S."/>
            <person name="Calhoun S."/>
            <person name="Haridas S."/>
            <person name="Kuo A."/>
            <person name="Mondo S."/>
            <person name="Pangilinan J."/>
            <person name="Riley R."/>
            <person name="Labutti K."/>
            <person name="Andreopoulos B."/>
            <person name="Lipzen A."/>
            <person name="Chen C."/>
            <person name="Yanf M."/>
            <person name="Daum C."/>
            <person name="Ng V."/>
            <person name="Clum A."/>
            <person name="Steindorff A."/>
            <person name="Ohm R."/>
            <person name="Martin F."/>
            <person name="Silar P."/>
            <person name="Natvig D."/>
            <person name="Lalanne C."/>
            <person name="Gautier V."/>
            <person name="Ament-Velasquez S.L."/>
            <person name="Kruys A."/>
            <person name="Hutchinson M.I."/>
            <person name="Powell A.J."/>
            <person name="Barry K."/>
            <person name="Miller A.N."/>
            <person name="Grigoriev I.V."/>
            <person name="Debuchy R."/>
            <person name="Gladieux P."/>
            <person name="Thoren M.H."/>
            <person name="Johannesson H."/>
        </authorList>
    </citation>
    <scope>NUCLEOTIDE SEQUENCE</scope>
    <source>
        <strain evidence="8">SMH4607-1</strain>
    </source>
</reference>
<dbReference type="PANTHER" id="PTHR46462">
    <property type="entry name" value="UPSET, ISOFORM A"/>
    <property type="match status" value="1"/>
</dbReference>
<evidence type="ECO:0000256" key="4">
    <source>
        <dbReference type="ARBA" id="ARBA00022853"/>
    </source>
</evidence>
<dbReference type="GO" id="GO:0006355">
    <property type="term" value="P:regulation of DNA-templated transcription"/>
    <property type="evidence" value="ECO:0007669"/>
    <property type="project" value="TreeGrafter"/>
</dbReference>
<dbReference type="Gene3D" id="2.170.270.10">
    <property type="entry name" value="SET domain"/>
    <property type="match status" value="1"/>
</dbReference>
<feature type="region of interest" description="Disordered" evidence="6">
    <location>
        <begin position="484"/>
        <end position="695"/>
    </location>
</feature>
<feature type="region of interest" description="Disordered" evidence="6">
    <location>
        <begin position="101"/>
        <end position="213"/>
    </location>
</feature>
<dbReference type="GO" id="GO:0008270">
    <property type="term" value="F:zinc ion binding"/>
    <property type="evidence" value="ECO:0007669"/>
    <property type="project" value="UniProtKB-KW"/>
</dbReference>
<feature type="compositionally biased region" description="Polar residues" evidence="6">
    <location>
        <begin position="645"/>
        <end position="659"/>
    </location>
</feature>
<evidence type="ECO:0000256" key="1">
    <source>
        <dbReference type="ARBA" id="ARBA00022723"/>
    </source>
</evidence>
<evidence type="ECO:0000256" key="6">
    <source>
        <dbReference type="SAM" id="MobiDB-lite"/>
    </source>
</evidence>
<dbReference type="SMART" id="SM00317">
    <property type="entry name" value="SET"/>
    <property type="match status" value="1"/>
</dbReference>
<feature type="non-terminal residue" evidence="8">
    <location>
        <position position="948"/>
    </location>
</feature>
<feature type="region of interest" description="Disordered" evidence="6">
    <location>
        <begin position="1"/>
        <end position="36"/>
    </location>
</feature>
<dbReference type="GO" id="GO:0006325">
    <property type="term" value="P:chromatin organization"/>
    <property type="evidence" value="ECO:0007669"/>
    <property type="project" value="UniProtKB-KW"/>
</dbReference>
<dbReference type="InterPro" id="IPR013083">
    <property type="entry name" value="Znf_RING/FYVE/PHD"/>
</dbReference>
<feature type="compositionally biased region" description="Pro residues" evidence="6">
    <location>
        <begin position="200"/>
        <end position="209"/>
    </location>
</feature>
<evidence type="ECO:0000256" key="3">
    <source>
        <dbReference type="ARBA" id="ARBA00022833"/>
    </source>
</evidence>
<keyword evidence="5" id="KW-0175">Coiled coil</keyword>